<accession>A0A5C3PP75</accession>
<dbReference type="EMBL" id="ML211017">
    <property type="protein sequence ID" value="TFK91564.1"/>
    <property type="molecule type" value="Genomic_DNA"/>
</dbReference>
<evidence type="ECO:0000313" key="4">
    <source>
        <dbReference type="Proteomes" id="UP000308197"/>
    </source>
</evidence>
<name>A0A5C3PP75_9APHY</name>
<feature type="transmembrane region" description="Helical" evidence="1">
    <location>
        <begin position="166"/>
        <end position="188"/>
    </location>
</feature>
<feature type="transmembrane region" description="Helical" evidence="1">
    <location>
        <begin position="130"/>
        <end position="154"/>
    </location>
</feature>
<dbReference type="InParanoid" id="A0A5C3PP75"/>
<evidence type="ECO:0000313" key="3">
    <source>
        <dbReference type="EMBL" id="TFK91564.1"/>
    </source>
</evidence>
<dbReference type="Pfam" id="PF20152">
    <property type="entry name" value="DUF6534"/>
    <property type="match status" value="1"/>
</dbReference>
<protein>
    <recommendedName>
        <fullName evidence="2">DUF6534 domain-containing protein</fullName>
    </recommendedName>
</protein>
<proteinExistence type="predicted"/>
<feature type="transmembrane region" description="Helical" evidence="1">
    <location>
        <begin position="95"/>
        <end position="118"/>
    </location>
</feature>
<feature type="transmembrane region" description="Helical" evidence="1">
    <location>
        <begin position="208"/>
        <end position="230"/>
    </location>
</feature>
<gene>
    <name evidence="3" type="ORF">K466DRAFT_659954</name>
</gene>
<feature type="transmembrane region" description="Helical" evidence="1">
    <location>
        <begin position="57"/>
        <end position="75"/>
    </location>
</feature>
<keyword evidence="4" id="KW-1185">Reference proteome</keyword>
<dbReference type="InterPro" id="IPR045339">
    <property type="entry name" value="DUF6534"/>
</dbReference>
<keyword evidence="1" id="KW-0812">Transmembrane</keyword>
<reference evidence="3 4" key="1">
    <citation type="journal article" date="2019" name="Nat. Ecol. Evol.">
        <title>Megaphylogeny resolves global patterns of mushroom evolution.</title>
        <authorList>
            <person name="Varga T."/>
            <person name="Krizsan K."/>
            <person name="Foldi C."/>
            <person name="Dima B."/>
            <person name="Sanchez-Garcia M."/>
            <person name="Sanchez-Ramirez S."/>
            <person name="Szollosi G.J."/>
            <person name="Szarkandi J.G."/>
            <person name="Papp V."/>
            <person name="Albert L."/>
            <person name="Andreopoulos W."/>
            <person name="Angelini C."/>
            <person name="Antonin V."/>
            <person name="Barry K.W."/>
            <person name="Bougher N.L."/>
            <person name="Buchanan P."/>
            <person name="Buyck B."/>
            <person name="Bense V."/>
            <person name="Catcheside P."/>
            <person name="Chovatia M."/>
            <person name="Cooper J."/>
            <person name="Damon W."/>
            <person name="Desjardin D."/>
            <person name="Finy P."/>
            <person name="Geml J."/>
            <person name="Haridas S."/>
            <person name="Hughes K."/>
            <person name="Justo A."/>
            <person name="Karasinski D."/>
            <person name="Kautmanova I."/>
            <person name="Kiss B."/>
            <person name="Kocsube S."/>
            <person name="Kotiranta H."/>
            <person name="LaButti K.M."/>
            <person name="Lechner B.E."/>
            <person name="Liimatainen K."/>
            <person name="Lipzen A."/>
            <person name="Lukacs Z."/>
            <person name="Mihaltcheva S."/>
            <person name="Morgado L.N."/>
            <person name="Niskanen T."/>
            <person name="Noordeloos M.E."/>
            <person name="Ohm R.A."/>
            <person name="Ortiz-Santana B."/>
            <person name="Ovrebo C."/>
            <person name="Racz N."/>
            <person name="Riley R."/>
            <person name="Savchenko A."/>
            <person name="Shiryaev A."/>
            <person name="Soop K."/>
            <person name="Spirin V."/>
            <person name="Szebenyi C."/>
            <person name="Tomsovsky M."/>
            <person name="Tulloss R.E."/>
            <person name="Uehling J."/>
            <person name="Grigoriev I.V."/>
            <person name="Vagvolgyi C."/>
            <person name="Papp T."/>
            <person name="Martin F.M."/>
            <person name="Miettinen O."/>
            <person name="Hibbett D.S."/>
            <person name="Nagy L.G."/>
        </authorList>
    </citation>
    <scope>NUCLEOTIDE SEQUENCE [LARGE SCALE GENOMIC DNA]</scope>
    <source>
        <strain evidence="3 4">HHB13444</strain>
    </source>
</reference>
<dbReference type="Proteomes" id="UP000308197">
    <property type="component" value="Unassembled WGS sequence"/>
</dbReference>
<feature type="transmembrane region" description="Helical" evidence="1">
    <location>
        <begin position="20"/>
        <end position="45"/>
    </location>
</feature>
<organism evidence="3 4">
    <name type="scientific">Polyporus arcularius HHB13444</name>
    <dbReference type="NCBI Taxonomy" id="1314778"/>
    <lineage>
        <taxon>Eukaryota</taxon>
        <taxon>Fungi</taxon>
        <taxon>Dikarya</taxon>
        <taxon>Basidiomycota</taxon>
        <taxon>Agaricomycotina</taxon>
        <taxon>Agaricomycetes</taxon>
        <taxon>Polyporales</taxon>
        <taxon>Polyporaceae</taxon>
        <taxon>Polyporus</taxon>
    </lineage>
</organism>
<dbReference type="PANTHER" id="PTHR40465">
    <property type="entry name" value="CHROMOSOME 1, WHOLE GENOME SHOTGUN SEQUENCE"/>
    <property type="match status" value="1"/>
</dbReference>
<keyword evidence="1" id="KW-0472">Membrane</keyword>
<dbReference type="STRING" id="1314778.A0A5C3PP75"/>
<evidence type="ECO:0000256" key="1">
    <source>
        <dbReference type="SAM" id="Phobius"/>
    </source>
</evidence>
<sequence>MASSAMFPPPFSLPSLDSTYGAFLLGLFLGLILYGVSLHQGYVYMRTFRRDPRGYKIYVLLLLLMDTMHTVTLMIVCYEGLVSNYFRPDRLLKSTWGFCILPAVTGLVIIWCQGFFAYRICRVYQRWKVPMALVVISVLLVEMGLCIAASVKGFQSSTWFEYEKDTWIISAALCIALVLDTVLTIILITFLRYNRSGFAKTNSKLDSLIAYAICTGLLTDILNALGFAFAQASPGHMWLNFRDPLTYSESNTNYSNTLVTIELSPLPKEHNRDAAELESNGLDEPVIHIKHAEDITNTRPLAARSSI</sequence>
<keyword evidence="1" id="KW-1133">Transmembrane helix</keyword>
<dbReference type="AlphaFoldDB" id="A0A5C3PP75"/>
<dbReference type="PANTHER" id="PTHR40465:SF1">
    <property type="entry name" value="DUF6534 DOMAIN-CONTAINING PROTEIN"/>
    <property type="match status" value="1"/>
</dbReference>
<feature type="domain" description="DUF6534" evidence="2">
    <location>
        <begin position="177"/>
        <end position="259"/>
    </location>
</feature>
<evidence type="ECO:0000259" key="2">
    <source>
        <dbReference type="Pfam" id="PF20152"/>
    </source>
</evidence>